<comment type="caution">
    <text evidence="2">The sequence shown here is derived from an EMBL/GenBank/DDBJ whole genome shotgun (WGS) entry which is preliminary data.</text>
</comment>
<keyword evidence="1" id="KW-1133">Transmembrane helix</keyword>
<name>R3WN90_9ENTE</name>
<organism evidence="2 3">
    <name type="scientific">Enterococcus phoeniculicola ATCC BAA-412</name>
    <dbReference type="NCBI Taxonomy" id="1158610"/>
    <lineage>
        <taxon>Bacteria</taxon>
        <taxon>Bacillati</taxon>
        <taxon>Bacillota</taxon>
        <taxon>Bacilli</taxon>
        <taxon>Lactobacillales</taxon>
        <taxon>Enterococcaceae</taxon>
        <taxon>Enterococcus</taxon>
    </lineage>
</organism>
<keyword evidence="1" id="KW-0472">Membrane</keyword>
<dbReference type="PATRIC" id="fig|1158610.3.peg.424"/>
<reference evidence="2 3" key="1">
    <citation type="submission" date="2013-02" db="EMBL/GenBank/DDBJ databases">
        <title>The Genome Sequence of Enterococcus phoeniculicola BAA-412.</title>
        <authorList>
            <consortium name="The Broad Institute Genome Sequencing Platform"/>
            <consortium name="The Broad Institute Genome Sequencing Center for Infectious Disease"/>
            <person name="Earl A.M."/>
            <person name="Gilmore M.S."/>
            <person name="Lebreton F."/>
            <person name="Walker B."/>
            <person name="Young S.K."/>
            <person name="Zeng Q."/>
            <person name="Gargeya S."/>
            <person name="Fitzgerald M."/>
            <person name="Haas B."/>
            <person name="Abouelleil A."/>
            <person name="Alvarado L."/>
            <person name="Arachchi H.M."/>
            <person name="Berlin A.M."/>
            <person name="Chapman S.B."/>
            <person name="Dewar J."/>
            <person name="Goldberg J."/>
            <person name="Griggs A."/>
            <person name="Gujja S."/>
            <person name="Hansen M."/>
            <person name="Howarth C."/>
            <person name="Imamovic A."/>
            <person name="Larimer J."/>
            <person name="McCowan C."/>
            <person name="Murphy C."/>
            <person name="Neiman D."/>
            <person name="Pearson M."/>
            <person name="Priest M."/>
            <person name="Roberts A."/>
            <person name="Saif S."/>
            <person name="Shea T."/>
            <person name="Sisk P."/>
            <person name="Sykes S."/>
            <person name="Wortman J."/>
            <person name="Nusbaum C."/>
            <person name="Birren B."/>
        </authorList>
    </citation>
    <scope>NUCLEOTIDE SEQUENCE [LARGE SCALE GENOMIC DNA]</scope>
    <source>
        <strain evidence="2 3">ATCC BAA-412</strain>
    </source>
</reference>
<sequence length="57" mass="6468">MKKWMTKKSVYIPVSIVLGGIGVGAFIGSMLGVDIEDKLNKEYYKSKEEPLFKKDEK</sequence>
<proteinExistence type="predicted"/>
<dbReference type="eggNOG" id="ENOG50306RT">
    <property type="taxonomic scope" value="Bacteria"/>
</dbReference>
<accession>R3WN90</accession>
<evidence type="ECO:0000256" key="1">
    <source>
        <dbReference type="SAM" id="Phobius"/>
    </source>
</evidence>
<evidence type="ECO:0000313" key="3">
    <source>
        <dbReference type="Proteomes" id="UP000013785"/>
    </source>
</evidence>
<dbReference type="Proteomes" id="UP000013785">
    <property type="component" value="Unassembled WGS sequence"/>
</dbReference>
<evidence type="ECO:0000313" key="2">
    <source>
        <dbReference type="EMBL" id="EOL48897.1"/>
    </source>
</evidence>
<keyword evidence="3" id="KW-1185">Reference proteome</keyword>
<dbReference type="AlphaFoldDB" id="R3WN90"/>
<protein>
    <submittedName>
        <fullName evidence="2">Uncharacterized protein</fullName>
    </submittedName>
</protein>
<dbReference type="HOGENOM" id="CLU_198897_1_0_9"/>
<keyword evidence="1" id="KW-0812">Transmembrane</keyword>
<dbReference type="RefSeq" id="WP_010767123.1">
    <property type="nucleotide sequence ID" value="NZ_ASWE01000004.1"/>
</dbReference>
<feature type="transmembrane region" description="Helical" evidence="1">
    <location>
        <begin position="12"/>
        <end position="33"/>
    </location>
</feature>
<gene>
    <name evidence="2" type="ORF">UC3_00449</name>
</gene>
<dbReference type="EMBL" id="AJAT01000007">
    <property type="protein sequence ID" value="EOL48897.1"/>
    <property type="molecule type" value="Genomic_DNA"/>
</dbReference>